<evidence type="ECO:0000256" key="6">
    <source>
        <dbReference type="ARBA" id="ARBA00022842"/>
    </source>
</evidence>
<keyword evidence="6 8" id="KW-0460">Magnesium</keyword>
<keyword evidence="5 8" id="KW-0378">Hydrolase</keyword>
<evidence type="ECO:0000256" key="8">
    <source>
        <dbReference type="HAMAP-Rule" id="MF_00265"/>
    </source>
</evidence>
<name>A0ABS4D7E0_9CHLR</name>
<evidence type="ECO:0000256" key="5">
    <source>
        <dbReference type="ARBA" id="ARBA00022801"/>
    </source>
</evidence>
<comment type="function">
    <text evidence="8">Toxic component of a toxin-antitoxin (TA) system. An RNase.</text>
</comment>
<dbReference type="CDD" id="cd18749">
    <property type="entry name" value="PIN_VapC4-5_FitB-like"/>
    <property type="match status" value="1"/>
</dbReference>
<gene>
    <name evidence="8" type="primary">vapC</name>
    <name evidence="10" type="ORF">EYB53_006560</name>
</gene>
<evidence type="ECO:0000256" key="4">
    <source>
        <dbReference type="ARBA" id="ARBA00022723"/>
    </source>
</evidence>
<reference evidence="10 11" key="1">
    <citation type="submission" date="2021-03" db="EMBL/GenBank/DDBJ databases">
        <authorList>
            <person name="Grouzdev D.S."/>
        </authorList>
    </citation>
    <scope>NUCLEOTIDE SEQUENCE [LARGE SCALE GENOMIC DNA]</scope>
    <source>
        <strain evidence="10 11">M50-1</strain>
    </source>
</reference>
<dbReference type="RefSeq" id="WP_135477410.1">
    <property type="nucleotide sequence ID" value="NZ_SIJK02000008.1"/>
</dbReference>
<dbReference type="Pfam" id="PF01850">
    <property type="entry name" value="PIN"/>
    <property type="match status" value="1"/>
</dbReference>
<comment type="cofactor">
    <cofactor evidence="1 8">
        <name>Mg(2+)</name>
        <dbReference type="ChEBI" id="CHEBI:18420"/>
    </cofactor>
</comment>
<sequence length="134" mass="15168">MSTVLVDTNVVSYLYKQDTRGLLYEPHLIGQEAAISLMTMAELLQWAVVRNWGLPRVQQLEATVTHTYTIVPPDVDTCRWWASVRAQRSARGLPISPQDAWVAATALQYGIALITHNPDDFEHIPDLRIITEKK</sequence>
<feature type="binding site" evidence="8">
    <location>
        <position position="7"/>
    </location>
    <ligand>
        <name>Mg(2+)</name>
        <dbReference type="ChEBI" id="CHEBI:18420"/>
    </ligand>
</feature>
<dbReference type="SUPFAM" id="SSF88723">
    <property type="entry name" value="PIN domain-like"/>
    <property type="match status" value="1"/>
</dbReference>
<dbReference type="InterPro" id="IPR050556">
    <property type="entry name" value="Type_II_TA_system_RNase"/>
</dbReference>
<comment type="similarity">
    <text evidence="7 8">Belongs to the PINc/VapC protein family.</text>
</comment>
<organism evidence="10 11">
    <name type="scientific">Candidatus Chloroploca mongolica</name>
    <dbReference type="NCBI Taxonomy" id="2528176"/>
    <lineage>
        <taxon>Bacteria</taxon>
        <taxon>Bacillati</taxon>
        <taxon>Chloroflexota</taxon>
        <taxon>Chloroflexia</taxon>
        <taxon>Chloroflexales</taxon>
        <taxon>Chloroflexineae</taxon>
        <taxon>Oscillochloridaceae</taxon>
        <taxon>Candidatus Chloroploca</taxon>
    </lineage>
</organism>
<evidence type="ECO:0000313" key="10">
    <source>
        <dbReference type="EMBL" id="MBP1465362.1"/>
    </source>
</evidence>
<evidence type="ECO:0000256" key="1">
    <source>
        <dbReference type="ARBA" id="ARBA00001946"/>
    </source>
</evidence>
<keyword evidence="2 8" id="KW-1277">Toxin-antitoxin system</keyword>
<dbReference type="PANTHER" id="PTHR33653">
    <property type="entry name" value="RIBONUCLEASE VAPC2"/>
    <property type="match status" value="1"/>
</dbReference>
<dbReference type="Proteomes" id="UP001193081">
    <property type="component" value="Unassembled WGS sequence"/>
</dbReference>
<keyword evidence="4 8" id="KW-0479">Metal-binding</keyword>
<keyword evidence="3 8" id="KW-0540">Nuclease</keyword>
<dbReference type="PANTHER" id="PTHR33653:SF1">
    <property type="entry name" value="RIBONUCLEASE VAPC2"/>
    <property type="match status" value="1"/>
</dbReference>
<evidence type="ECO:0000259" key="9">
    <source>
        <dbReference type="Pfam" id="PF01850"/>
    </source>
</evidence>
<evidence type="ECO:0000256" key="2">
    <source>
        <dbReference type="ARBA" id="ARBA00022649"/>
    </source>
</evidence>
<keyword evidence="11" id="KW-1185">Reference proteome</keyword>
<dbReference type="InterPro" id="IPR029060">
    <property type="entry name" value="PIN-like_dom_sf"/>
</dbReference>
<evidence type="ECO:0000256" key="7">
    <source>
        <dbReference type="ARBA" id="ARBA00038093"/>
    </source>
</evidence>
<dbReference type="Gene3D" id="3.40.50.1010">
    <property type="entry name" value="5'-nuclease"/>
    <property type="match status" value="1"/>
</dbReference>
<comment type="caution">
    <text evidence="10">The sequence shown here is derived from an EMBL/GenBank/DDBJ whole genome shotgun (WGS) entry which is preliminary data.</text>
</comment>
<feature type="binding site" evidence="8">
    <location>
        <position position="99"/>
    </location>
    <ligand>
        <name>Mg(2+)</name>
        <dbReference type="ChEBI" id="CHEBI:18420"/>
    </ligand>
</feature>
<proteinExistence type="inferred from homology"/>
<dbReference type="InterPro" id="IPR022907">
    <property type="entry name" value="VapC_family"/>
</dbReference>
<dbReference type="EMBL" id="SIJK02000008">
    <property type="protein sequence ID" value="MBP1465362.1"/>
    <property type="molecule type" value="Genomic_DNA"/>
</dbReference>
<accession>A0ABS4D7E0</accession>
<evidence type="ECO:0000256" key="3">
    <source>
        <dbReference type="ARBA" id="ARBA00022722"/>
    </source>
</evidence>
<protein>
    <recommendedName>
        <fullName evidence="8">Ribonuclease VapC</fullName>
        <shortName evidence="8">RNase VapC</shortName>
        <ecNumber evidence="8">3.1.-.-</ecNumber>
    </recommendedName>
    <alternativeName>
        <fullName evidence="8">Toxin VapC</fullName>
    </alternativeName>
</protein>
<feature type="domain" description="PIN" evidence="9">
    <location>
        <begin position="4"/>
        <end position="125"/>
    </location>
</feature>
<evidence type="ECO:0000313" key="11">
    <source>
        <dbReference type="Proteomes" id="UP001193081"/>
    </source>
</evidence>
<keyword evidence="8" id="KW-0800">Toxin</keyword>
<dbReference type="HAMAP" id="MF_00265">
    <property type="entry name" value="VapC_Nob1"/>
    <property type="match status" value="1"/>
</dbReference>
<dbReference type="EC" id="3.1.-.-" evidence="8"/>
<dbReference type="InterPro" id="IPR002716">
    <property type="entry name" value="PIN_dom"/>
</dbReference>